<dbReference type="InterPro" id="IPR036388">
    <property type="entry name" value="WH-like_DNA-bd_sf"/>
</dbReference>
<keyword evidence="7 9" id="KW-0234">DNA repair</keyword>
<evidence type="ECO:0000256" key="6">
    <source>
        <dbReference type="ARBA" id="ARBA00022763"/>
    </source>
</evidence>
<comment type="miscellaneous">
    <text evidence="9">This enzyme catalyzes only one turnover and therefore is not strictly catalytic. According to one definition, an enzyme is a biocatalyst that acts repeatedly and over many reaction cycles.</text>
</comment>
<dbReference type="Gene3D" id="1.10.10.10">
    <property type="entry name" value="Winged helix-like DNA-binding domain superfamily/Winged helix DNA-binding domain"/>
    <property type="match status" value="1"/>
</dbReference>
<gene>
    <name evidence="12" type="ORF">HZT40_21100</name>
</gene>
<dbReference type="InterPro" id="IPR036631">
    <property type="entry name" value="MGMT_N_sf"/>
</dbReference>
<evidence type="ECO:0000256" key="2">
    <source>
        <dbReference type="ARBA" id="ARBA00008711"/>
    </source>
</evidence>
<evidence type="ECO:0000256" key="3">
    <source>
        <dbReference type="ARBA" id="ARBA00022490"/>
    </source>
</evidence>
<dbReference type="FunFam" id="1.10.10.10:FF:000214">
    <property type="entry name" value="Methylated-DNA--protein-cysteine methyltransferase"/>
    <property type="match status" value="1"/>
</dbReference>
<dbReference type="KEGG" id="this:HZT40_21100"/>
<dbReference type="InterPro" id="IPR036217">
    <property type="entry name" value="MethylDNA_cys_MeTrfase_DNAb"/>
</dbReference>
<dbReference type="InterPro" id="IPR014048">
    <property type="entry name" value="MethylDNA_cys_MeTrfase_DNA-bd"/>
</dbReference>
<evidence type="ECO:0000256" key="1">
    <source>
        <dbReference type="ARBA" id="ARBA00001286"/>
    </source>
</evidence>
<dbReference type="Pfam" id="PF02870">
    <property type="entry name" value="Methyltransf_1N"/>
    <property type="match status" value="1"/>
</dbReference>
<evidence type="ECO:0000259" key="10">
    <source>
        <dbReference type="Pfam" id="PF01035"/>
    </source>
</evidence>
<organism evidence="12 13">
    <name type="scientific">Candidatus Thiothrix singaporensis</name>
    <dbReference type="NCBI Taxonomy" id="2799669"/>
    <lineage>
        <taxon>Bacteria</taxon>
        <taxon>Pseudomonadati</taxon>
        <taxon>Pseudomonadota</taxon>
        <taxon>Gammaproteobacteria</taxon>
        <taxon>Thiotrichales</taxon>
        <taxon>Thiotrichaceae</taxon>
        <taxon>Thiothrix</taxon>
    </lineage>
</organism>
<sequence length="176" mass="19198">MGTCFQQRQFPCGELYIAADEHAVRAVAFTSNWARINAASVRRRRTATPDRPAAAQLQEYFAGQRRVFDLPLQMDGTLFQRRAWQALQDIPYGETRSYAEQAALLGQPQAVRAVGHANGLNPLSIVVPCHRVIAKSGKLAGYAGGLACKQFLLALESGEKACHEALPQGGGLWQSC</sequence>
<keyword evidence="4 9" id="KW-0489">Methyltransferase</keyword>
<dbReference type="AlphaFoldDB" id="A0A7L6AWX2"/>
<dbReference type="InterPro" id="IPR023546">
    <property type="entry name" value="MGMT"/>
</dbReference>
<dbReference type="InterPro" id="IPR001497">
    <property type="entry name" value="MethylDNA_cys_MeTrfase_AS"/>
</dbReference>
<comment type="subcellular location">
    <subcellularLocation>
        <location evidence="9">Cytoplasm</location>
    </subcellularLocation>
</comment>
<dbReference type="InterPro" id="IPR008332">
    <property type="entry name" value="MethylG_MeTrfase_N"/>
</dbReference>
<feature type="domain" description="Methylguanine DNA methyltransferase ribonuclease-like" evidence="11">
    <location>
        <begin position="9"/>
        <end position="73"/>
    </location>
</feature>
<dbReference type="Gene3D" id="3.30.160.70">
    <property type="entry name" value="Methylated DNA-protein cysteine methyltransferase domain"/>
    <property type="match status" value="1"/>
</dbReference>
<dbReference type="PANTHER" id="PTHR10815:SF5">
    <property type="entry name" value="METHYLATED-DNA--PROTEIN-CYSTEINE METHYLTRANSFERASE"/>
    <property type="match status" value="1"/>
</dbReference>
<name>A0A7L6AWX2_9GAMM</name>
<feature type="domain" description="Methylated-DNA-[protein]-cysteine S-methyltransferase DNA binding" evidence="10">
    <location>
        <begin position="79"/>
        <end position="157"/>
    </location>
</feature>
<evidence type="ECO:0000256" key="4">
    <source>
        <dbReference type="ARBA" id="ARBA00022603"/>
    </source>
</evidence>
<keyword evidence="6 9" id="KW-0227">DNA damage</keyword>
<comment type="similarity">
    <text evidence="2 9">Belongs to the MGMT family.</text>
</comment>
<protein>
    <recommendedName>
        <fullName evidence="9">Methylated-DNA--protein-cysteine methyltransferase</fullName>
        <ecNumber evidence="9">2.1.1.63</ecNumber>
    </recommendedName>
    <alternativeName>
        <fullName evidence="9">6-O-methylguanine-DNA methyltransferase</fullName>
        <shortName evidence="9">MGMT</shortName>
    </alternativeName>
    <alternativeName>
        <fullName evidence="9">O-6-methylguanine-DNA-alkyltransferase</fullName>
    </alternativeName>
</protein>
<reference evidence="12" key="1">
    <citation type="submission" date="2020-06" db="EMBL/GenBank/DDBJ databases">
        <title>Analysis procedures for assessing recovery of high quality, complete, closed genomes from Nanopore long read metagenome sequencing.</title>
        <authorList>
            <person name="Bessarab I."/>
            <person name="Arumugam K."/>
            <person name="Haryono M."/>
            <person name="Liu X."/>
            <person name="Roy S."/>
            <person name="Zuniga-Montanez R.E."/>
            <person name="Qiu G."/>
            <person name="Drautz-Moses D.I."/>
            <person name="Law Y.Y."/>
            <person name="Wuertz S."/>
            <person name="Lauro F.M."/>
            <person name="Huson D.H."/>
            <person name="Williams R.B."/>
        </authorList>
    </citation>
    <scope>NUCLEOTIDE SEQUENCE [LARGE SCALE GENOMIC DNA]</scope>
    <source>
        <strain evidence="12">SSD2</strain>
    </source>
</reference>
<dbReference type="NCBIfam" id="TIGR00589">
    <property type="entry name" value="ogt"/>
    <property type="match status" value="1"/>
</dbReference>
<feature type="active site" description="Nucleophile; methyl group acceptor" evidence="9">
    <location>
        <position position="129"/>
    </location>
</feature>
<dbReference type="EC" id="2.1.1.63" evidence="9"/>
<comment type="function">
    <text evidence="9">Involved in the cellular defense against the biological effects of O6-methylguanine (O6-MeG) and O4-methylthymine (O4-MeT) in DNA. Repairs the methylated nucleobase in DNA by stoichiometrically transferring the methyl group to a cysteine residue in the enzyme. This is a suicide reaction: the enzyme is irreversibly inactivated.</text>
</comment>
<evidence type="ECO:0000313" key="13">
    <source>
        <dbReference type="Proteomes" id="UP000510621"/>
    </source>
</evidence>
<dbReference type="GO" id="GO:0032259">
    <property type="term" value="P:methylation"/>
    <property type="evidence" value="ECO:0007669"/>
    <property type="project" value="UniProtKB-KW"/>
</dbReference>
<keyword evidence="13" id="KW-1185">Reference proteome</keyword>
<dbReference type="GO" id="GO:0003908">
    <property type="term" value="F:methylated-DNA-[protein]-cysteine S-methyltransferase activity"/>
    <property type="evidence" value="ECO:0007669"/>
    <property type="project" value="UniProtKB-UniRule"/>
</dbReference>
<dbReference type="PROSITE" id="PS00374">
    <property type="entry name" value="MGMT"/>
    <property type="match status" value="1"/>
</dbReference>
<comment type="catalytic activity">
    <reaction evidence="1 9">
        <text>a 4-O-methyl-thymidine in DNA + L-cysteinyl-[protein] = a thymidine in DNA + S-methyl-L-cysteinyl-[protein]</text>
        <dbReference type="Rhea" id="RHEA:53428"/>
        <dbReference type="Rhea" id="RHEA-COMP:10131"/>
        <dbReference type="Rhea" id="RHEA-COMP:10132"/>
        <dbReference type="Rhea" id="RHEA-COMP:13555"/>
        <dbReference type="Rhea" id="RHEA-COMP:13556"/>
        <dbReference type="ChEBI" id="CHEBI:29950"/>
        <dbReference type="ChEBI" id="CHEBI:82612"/>
        <dbReference type="ChEBI" id="CHEBI:137386"/>
        <dbReference type="ChEBI" id="CHEBI:137387"/>
        <dbReference type="EC" id="2.1.1.63"/>
    </reaction>
</comment>
<comment type="catalytic activity">
    <reaction evidence="8 9">
        <text>a 6-O-methyl-2'-deoxyguanosine in DNA + L-cysteinyl-[protein] = S-methyl-L-cysteinyl-[protein] + a 2'-deoxyguanosine in DNA</text>
        <dbReference type="Rhea" id="RHEA:24000"/>
        <dbReference type="Rhea" id="RHEA-COMP:10131"/>
        <dbReference type="Rhea" id="RHEA-COMP:10132"/>
        <dbReference type="Rhea" id="RHEA-COMP:11367"/>
        <dbReference type="Rhea" id="RHEA-COMP:11368"/>
        <dbReference type="ChEBI" id="CHEBI:29950"/>
        <dbReference type="ChEBI" id="CHEBI:82612"/>
        <dbReference type="ChEBI" id="CHEBI:85445"/>
        <dbReference type="ChEBI" id="CHEBI:85448"/>
        <dbReference type="EC" id="2.1.1.63"/>
    </reaction>
</comment>
<keyword evidence="5 9" id="KW-0808">Transferase</keyword>
<dbReference type="HAMAP" id="MF_00772">
    <property type="entry name" value="OGT"/>
    <property type="match status" value="1"/>
</dbReference>
<dbReference type="GO" id="GO:0005737">
    <property type="term" value="C:cytoplasm"/>
    <property type="evidence" value="ECO:0007669"/>
    <property type="project" value="UniProtKB-SubCell"/>
</dbReference>
<dbReference type="EMBL" id="CP059265">
    <property type="protein sequence ID" value="QLQ33690.1"/>
    <property type="molecule type" value="Genomic_DNA"/>
</dbReference>
<dbReference type="CDD" id="cd06445">
    <property type="entry name" value="ATase"/>
    <property type="match status" value="1"/>
</dbReference>
<evidence type="ECO:0000313" key="12">
    <source>
        <dbReference type="EMBL" id="QLQ33690.1"/>
    </source>
</evidence>
<evidence type="ECO:0000259" key="11">
    <source>
        <dbReference type="Pfam" id="PF02870"/>
    </source>
</evidence>
<evidence type="ECO:0000256" key="7">
    <source>
        <dbReference type="ARBA" id="ARBA00023204"/>
    </source>
</evidence>
<dbReference type="Pfam" id="PF01035">
    <property type="entry name" value="DNA_binding_1"/>
    <property type="match status" value="1"/>
</dbReference>
<evidence type="ECO:0000256" key="9">
    <source>
        <dbReference type="HAMAP-Rule" id="MF_00772"/>
    </source>
</evidence>
<accession>A0A7L6AWX2</accession>
<dbReference type="GO" id="GO:0006307">
    <property type="term" value="P:DNA alkylation repair"/>
    <property type="evidence" value="ECO:0007669"/>
    <property type="project" value="UniProtKB-UniRule"/>
</dbReference>
<keyword evidence="3 9" id="KW-0963">Cytoplasm</keyword>
<dbReference type="SUPFAM" id="SSF46767">
    <property type="entry name" value="Methylated DNA-protein cysteine methyltransferase, C-terminal domain"/>
    <property type="match status" value="1"/>
</dbReference>
<evidence type="ECO:0000256" key="8">
    <source>
        <dbReference type="ARBA" id="ARBA00049348"/>
    </source>
</evidence>
<dbReference type="SUPFAM" id="SSF53155">
    <property type="entry name" value="Methylated DNA-protein cysteine methyltransferase domain"/>
    <property type="match status" value="1"/>
</dbReference>
<dbReference type="Proteomes" id="UP000510621">
    <property type="component" value="Chromosome"/>
</dbReference>
<proteinExistence type="inferred from homology"/>
<evidence type="ECO:0000256" key="5">
    <source>
        <dbReference type="ARBA" id="ARBA00022679"/>
    </source>
</evidence>
<dbReference type="PANTHER" id="PTHR10815">
    <property type="entry name" value="METHYLATED-DNA--PROTEIN-CYSTEINE METHYLTRANSFERASE"/>
    <property type="match status" value="1"/>
</dbReference>